<dbReference type="CDD" id="cd21631">
    <property type="entry name" value="RHH_CopG_NikR-like"/>
    <property type="match status" value="1"/>
</dbReference>
<dbReference type="AlphaFoldDB" id="A0A7G9YWQ4"/>
<dbReference type="InterPro" id="IPR002145">
    <property type="entry name" value="CopG"/>
</dbReference>
<dbReference type="Gene3D" id="1.10.1220.10">
    <property type="entry name" value="Met repressor-like"/>
    <property type="match status" value="1"/>
</dbReference>
<feature type="domain" description="Ribbon-helix-helix protein CopG" evidence="1">
    <location>
        <begin position="11"/>
        <end position="47"/>
    </location>
</feature>
<evidence type="ECO:0000259" key="1">
    <source>
        <dbReference type="Pfam" id="PF01402"/>
    </source>
</evidence>
<organism evidence="2">
    <name type="scientific">Candidatus Methanophagaceae archaeon ANME-1 ERB6</name>
    <dbReference type="NCBI Taxonomy" id="2759912"/>
    <lineage>
        <taxon>Archaea</taxon>
        <taxon>Methanobacteriati</taxon>
        <taxon>Methanobacteriota</taxon>
        <taxon>Stenosarchaea group</taxon>
        <taxon>Methanomicrobia</taxon>
        <taxon>Candidatus Methanophagales</taxon>
        <taxon>Candidatus Methanophagaceae</taxon>
    </lineage>
</organism>
<reference evidence="2" key="1">
    <citation type="submission" date="2020-06" db="EMBL/GenBank/DDBJ databases">
        <title>Unique genomic features of the anaerobic methanotrophic archaea.</title>
        <authorList>
            <person name="Chadwick G.L."/>
            <person name="Skennerton C.T."/>
            <person name="Laso-Perez R."/>
            <person name="Leu A.O."/>
            <person name="Speth D.R."/>
            <person name="Yu H."/>
            <person name="Morgan-Lang C."/>
            <person name="Hatzenpichler R."/>
            <person name="Goudeau D."/>
            <person name="Malmstrom R."/>
            <person name="Brazelton W.J."/>
            <person name="Woyke T."/>
            <person name="Hallam S.J."/>
            <person name="Tyson G.W."/>
            <person name="Wegener G."/>
            <person name="Boetius A."/>
            <person name="Orphan V."/>
        </authorList>
    </citation>
    <scope>NUCLEOTIDE SEQUENCE</scope>
</reference>
<dbReference type="SUPFAM" id="SSF47598">
    <property type="entry name" value="Ribbon-helix-helix"/>
    <property type="match status" value="1"/>
</dbReference>
<dbReference type="Pfam" id="PF01402">
    <property type="entry name" value="RHH_1"/>
    <property type="match status" value="1"/>
</dbReference>
<evidence type="ECO:0000313" key="2">
    <source>
        <dbReference type="EMBL" id="QNO52438.1"/>
    </source>
</evidence>
<proteinExistence type="predicted"/>
<protein>
    <recommendedName>
        <fullName evidence="1">Ribbon-helix-helix protein CopG domain-containing protein</fullName>
    </recommendedName>
</protein>
<dbReference type="InterPro" id="IPR010985">
    <property type="entry name" value="Ribbon_hlx_hlx"/>
</dbReference>
<accession>A0A7G9YWQ4</accession>
<gene>
    <name evidence="2" type="ORF">DJCILHOG_00020</name>
</gene>
<dbReference type="EMBL" id="MT631510">
    <property type="protein sequence ID" value="QNO52438.1"/>
    <property type="molecule type" value="Genomic_DNA"/>
</dbReference>
<sequence length="95" mass="11169">MAREKTLQDEKRVEFLLPNKLLERIDKEAKSRNTNRSETLRRILQSYFESQSPILLPSSSEGKSTELILSRLDEIDDKLNRINARVKTAVKRRKK</sequence>
<name>A0A7G9YWQ4_9EURY</name>
<dbReference type="InterPro" id="IPR013321">
    <property type="entry name" value="Arc_rbn_hlx_hlx"/>
</dbReference>
<dbReference type="GO" id="GO:0006355">
    <property type="term" value="P:regulation of DNA-templated transcription"/>
    <property type="evidence" value="ECO:0007669"/>
    <property type="project" value="InterPro"/>
</dbReference>